<feature type="compositionally biased region" description="Acidic residues" evidence="6">
    <location>
        <begin position="291"/>
        <end position="301"/>
    </location>
</feature>
<dbReference type="InterPro" id="IPR015414">
    <property type="entry name" value="TMEM64"/>
</dbReference>
<evidence type="ECO:0000313" key="9">
    <source>
        <dbReference type="EMBL" id="CAL52826.1"/>
    </source>
</evidence>
<feature type="region of interest" description="Disordered" evidence="6">
    <location>
        <begin position="286"/>
        <end position="342"/>
    </location>
</feature>
<evidence type="ECO:0000256" key="2">
    <source>
        <dbReference type="ARBA" id="ARBA00022475"/>
    </source>
</evidence>
<feature type="transmembrane region" description="Helical" evidence="7">
    <location>
        <begin position="218"/>
        <end position="237"/>
    </location>
</feature>
<evidence type="ECO:0000313" key="10">
    <source>
        <dbReference type="Proteomes" id="UP000009170"/>
    </source>
</evidence>
<evidence type="ECO:0000256" key="6">
    <source>
        <dbReference type="SAM" id="MobiDB-lite"/>
    </source>
</evidence>
<dbReference type="EMBL" id="CAID01000003">
    <property type="protein sequence ID" value="CAL52826.1"/>
    <property type="molecule type" value="Genomic_DNA"/>
</dbReference>
<dbReference type="InParanoid" id="Q01CX7"/>
<proteinExistence type="predicted"/>
<dbReference type="PANTHER" id="PTHR12677">
    <property type="entry name" value="GOLGI APPARATUS MEMBRANE PROTEIN TVP38-RELATED"/>
    <property type="match status" value="1"/>
</dbReference>
<keyword evidence="10" id="KW-1185">Reference proteome</keyword>
<comment type="subcellular location">
    <subcellularLocation>
        <location evidence="1">Cell membrane</location>
        <topology evidence="1">Multi-pass membrane protein</topology>
    </subcellularLocation>
</comment>
<gene>
    <name evidence="9" type="ORF">OT_ostta03g01770</name>
</gene>
<keyword evidence="3 7" id="KW-0812">Transmembrane</keyword>
<dbReference type="PANTHER" id="PTHR12677:SF59">
    <property type="entry name" value="GOLGI APPARATUS MEMBRANE PROTEIN TVP38-RELATED"/>
    <property type="match status" value="1"/>
</dbReference>
<feature type="compositionally biased region" description="Gly residues" evidence="6">
    <location>
        <begin position="38"/>
        <end position="49"/>
    </location>
</feature>
<organism evidence="9 10">
    <name type="scientific">Ostreococcus tauri</name>
    <name type="common">Marine green alga</name>
    <dbReference type="NCBI Taxonomy" id="70448"/>
    <lineage>
        <taxon>Eukaryota</taxon>
        <taxon>Viridiplantae</taxon>
        <taxon>Chlorophyta</taxon>
        <taxon>Mamiellophyceae</taxon>
        <taxon>Mamiellales</taxon>
        <taxon>Bathycoccaceae</taxon>
        <taxon>Ostreococcus</taxon>
    </lineage>
</organism>
<dbReference type="GO" id="GO:0005886">
    <property type="term" value="C:plasma membrane"/>
    <property type="evidence" value="ECO:0007669"/>
    <property type="project" value="UniProtKB-SubCell"/>
</dbReference>
<accession>Q01CX7</accession>
<feature type="compositionally biased region" description="Acidic residues" evidence="6">
    <location>
        <begin position="308"/>
        <end position="319"/>
    </location>
</feature>
<keyword evidence="4 7" id="KW-1133">Transmembrane helix</keyword>
<feature type="transmembrane region" description="Helical" evidence="7">
    <location>
        <begin position="65"/>
        <end position="86"/>
    </location>
</feature>
<evidence type="ECO:0000256" key="5">
    <source>
        <dbReference type="ARBA" id="ARBA00023136"/>
    </source>
</evidence>
<dbReference type="AlphaFoldDB" id="Q01CX7"/>
<dbReference type="STRING" id="70448.Q01CX7"/>
<evidence type="ECO:0000256" key="3">
    <source>
        <dbReference type="ARBA" id="ARBA00022692"/>
    </source>
</evidence>
<dbReference type="OrthoDB" id="166803at2759"/>
<sequence length="342" mass="36211">MDARAPTRARTTHRRAVLLGDDGADGRAGGDAEDGRWGGRGRGGGGGSDGTTTTRAWGEWTIVGAVRAMMIFVLALACVAALVYASTRLEIDLYEDVVPHVRNPMKFFALNVAVATFGVIPGAASATCVAAGILFGTLGGVALCVSSASVGAVVSFTLSRYFARPWVERTFVRDGGRFKALDEAVTKDGPQIVILVRLSPFSPFTVASYVLGLTSVPFLSYVVATFVGLFPSSFVYVYVGDTGRRASGADGATALEIIFYVVGLIMTLFVSYKLAVLAQETMRKKVGPDWDPSEQDDDAELDVFGSPIEDDDDDDDDEVPLVTNEVSDDGRGNVGAHTKTVV</sequence>
<dbReference type="InterPro" id="IPR032816">
    <property type="entry name" value="VTT_dom"/>
</dbReference>
<dbReference type="RefSeq" id="XP_003078086.1">
    <property type="nucleotide sequence ID" value="XM_003078038.1"/>
</dbReference>
<dbReference type="GeneID" id="9833721"/>
<evidence type="ECO:0000259" key="8">
    <source>
        <dbReference type="Pfam" id="PF09335"/>
    </source>
</evidence>
<evidence type="ECO:0000256" key="7">
    <source>
        <dbReference type="SAM" id="Phobius"/>
    </source>
</evidence>
<feature type="transmembrane region" description="Helical" evidence="7">
    <location>
        <begin position="107"/>
        <end position="134"/>
    </location>
</feature>
<reference evidence="9 10" key="2">
    <citation type="journal article" date="2014" name="BMC Genomics">
        <title>An improved genome of the model marine alga Ostreococcus tauri unfolds by assessing Illumina de novo assemblies.</title>
        <authorList>
            <person name="Blanc-Mathieu R."/>
            <person name="Verhelst B."/>
            <person name="Derelle E."/>
            <person name="Rombauts S."/>
            <person name="Bouget F.Y."/>
            <person name="Carre I."/>
            <person name="Chateau A."/>
            <person name="Eyre-Walker A."/>
            <person name="Grimsley N."/>
            <person name="Moreau H."/>
            <person name="Piegu B."/>
            <person name="Rivals E."/>
            <person name="Schackwitz W."/>
            <person name="Van de Peer Y."/>
            <person name="Piganeau G."/>
        </authorList>
    </citation>
    <scope>NUCLEOTIDE SEQUENCE [LARGE SCALE GENOMIC DNA]</scope>
    <source>
        <strain evidence="10">OTTH 0595 / CCAP 157/2 / RCC745</strain>
    </source>
</reference>
<comment type="caution">
    <text evidence="9">The sequence shown here is derived from an EMBL/GenBank/DDBJ whole genome shotgun (WGS) entry which is preliminary data.</text>
</comment>
<feature type="region of interest" description="Disordered" evidence="6">
    <location>
        <begin position="1"/>
        <end position="52"/>
    </location>
</feature>
<evidence type="ECO:0000256" key="1">
    <source>
        <dbReference type="ARBA" id="ARBA00004651"/>
    </source>
</evidence>
<feature type="transmembrane region" description="Helical" evidence="7">
    <location>
        <begin position="257"/>
        <end position="275"/>
    </location>
</feature>
<feature type="transmembrane region" description="Helical" evidence="7">
    <location>
        <begin position="140"/>
        <end position="163"/>
    </location>
</feature>
<feature type="compositionally biased region" description="Basic and acidic residues" evidence="6">
    <location>
        <begin position="24"/>
        <end position="37"/>
    </location>
</feature>
<keyword evidence="2" id="KW-1003">Cell membrane</keyword>
<dbReference type="OMA" id="FARPWVE"/>
<evidence type="ECO:0000256" key="4">
    <source>
        <dbReference type="ARBA" id="ARBA00022989"/>
    </source>
</evidence>
<protein>
    <submittedName>
        <fullName evidence="9">SNARE associated Golgi protein</fullName>
    </submittedName>
</protein>
<reference evidence="10" key="1">
    <citation type="journal article" date="2006" name="Proc. Natl. Acad. Sci. U.S.A.">
        <title>Genome analysis of the smallest free-living eukaryote Ostreococcus tauri unveils many unique features.</title>
        <authorList>
            <person name="Derelle E."/>
            <person name="Ferraz C."/>
            <person name="Rombauts S."/>
            <person name="Rouze P."/>
            <person name="Worden A.Z."/>
            <person name="Robbens S."/>
            <person name="Partensky F."/>
            <person name="Degroeve S."/>
            <person name="Echeynie S."/>
            <person name="Cooke R."/>
            <person name="Saeys Y."/>
            <person name="Wuyts J."/>
            <person name="Jabbari K."/>
            <person name="Bowler C."/>
            <person name="Panaud O."/>
            <person name="Piegu B."/>
            <person name="Ball S.G."/>
            <person name="Ral J.-P."/>
            <person name="Bouget F.-Y."/>
            <person name="Piganeau G."/>
            <person name="De Baets B."/>
            <person name="Picard A."/>
            <person name="Delseny M."/>
            <person name="Demaille J."/>
            <person name="Van de Peer Y."/>
            <person name="Moreau H."/>
        </authorList>
    </citation>
    <scope>NUCLEOTIDE SEQUENCE [LARGE SCALE GENOMIC DNA]</scope>
    <source>
        <strain evidence="10">OTTH 0595 / CCAP 157/2 / RCC745</strain>
    </source>
</reference>
<dbReference type="KEGG" id="ota:OT_ostta03g01770"/>
<dbReference type="Proteomes" id="UP000009170">
    <property type="component" value="Unassembled WGS sequence"/>
</dbReference>
<name>Q01CX7_OSTTA</name>
<keyword evidence="5 7" id="KW-0472">Membrane</keyword>
<dbReference type="Pfam" id="PF09335">
    <property type="entry name" value="VTT_dom"/>
    <property type="match status" value="1"/>
</dbReference>
<feature type="domain" description="VTT" evidence="8">
    <location>
        <begin position="125"/>
        <end position="241"/>
    </location>
</feature>